<dbReference type="SUPFAM" id="SSF51971">
    <property type="entry name" value="Nucleotide-binding domain"/>
    <property type="match status" value="2"/>
</dbReference>
<protein>
    <submittedName>
        <fullName evidence="7">Glutamate synthase subunit beta</fullName>
    </submittedName>
</protein>
<gene>
    <name evidence="7" type="ORF">IC229_30330</name>
</gene>
<evidence type="ECO:0000313" key="8">
    <source>
        <dbReference type="Proteomes" id="UP000598820"/>
    </source>
</evidence>
<dbReference type="SUPFAM" id="SSF46548">
    <property type="entry name" value="alpha-helical ferredoxin"/>
    <property type="match status" value="1"/>
</dbReference>
<dbReference type="GO" id="GO:0016639">
    <property type="term" value="F:oxidoreductase activity, acting on the CH-NH2 group of donors, NAD or NADP as acceptor"/>
    <property type="evidence" value="ECO:0007669"/>
    <property type="project" value="InterPro"/>
</dbReference>
<dbReference type="InterPro" id="IPR023753">
    <property type="entry name" value="FAD/NAD-binding_dom"/>
</dbReference>
<sequence length="496" mass="54560">MGKPTGFLEFARELPKKRATQERIHDYKEIDVPHSEQDSGRQAARCMDCGTPFCHSGCPLGNIIPEFNDAVYEQNWVYAYEILSSTNNFPEFTGRICPAPCEASCVLGINKPPVAIEFIEKSIAEVAFERGYVTPKLPKERTGKKVAVVGSGPAGLAAAAQLNKAGHAVTVFERADQIGGLLRYGIPDFKLEKWTIDRRLAVMEDEGITFKTGINVGVDLKANDLLNDFDLVMLTGGSTVPRDLPIPGRSLKGIYPAMEFLSQQNKRNAGLPIQVDHRGEKYGDGELWATDKNVVVIGGGDTGSDCVGTSNRHGAKTVTQIELMPMPPKDRAENTPWPNWPMMLRTSTSHEEGCDRHWSINTKEFVGDENGNLKALRIVDLEWKNENGRMQMVEVAGSERDIPCELALLAAGFLHPQHNGLLDELGIEYDERGNVKATNYQTTTNPNVFTAGDMRRGQSLVVWAISEGREAARAADKYLMGESQLEAKAVSLIEVA</sequence>
<dbReference type="InterPro" id="IPR028261">
    <property type="entry name" value="DPD_II"/>
</dbReference>
<feature type="domain" description="Dihydroprymidine dehydrogenase" evidence="6">
    <location>
        <begin position="23"/>
        <end position="130"/>
    </location>
</feature>
<evidence type="ECO:0000259" key="5">
    <source>
        <dbReference type="Pfam" id="PF07992"/>
    </source>
</evidence>
<dbReference type="InterPro" id="IPR009051">
    <property type="entry name" value="Helical_ferredxn"/>
</dbReference>
<evidence type="ECO:0000256" key="1">
    <source>
        <dbReference type="ARBA" id="ARBA00022605"/>
    </source>
</evidence>
<evidence type="ECO:0000313" key="7">
    <source>
        <dbReference type="EMBL" id="MBD2704965.1"/>
    </source>
</evidence>
<evidence type="ECO:0000259" key="6">
    <source>
        <dbReference type="Pfam" id="PF14691"/>
    </source>
</evidence>
<keyword evidence="2" id="KW-0560">Oxidoreductase</keyword>
<dbReference type="Pfam" id="PF14691">
    <property type="entry name" value="Fer4_20"/>
    <property type="match status" value="1"/>
</dbReference>
<dbReference type="GO" id="GO:0051536">
    <property type="term" value="F:iron-sulfur cluster binding"/>
    <property type="evidence" value="ECO:0007669"/>
    <property type="project" value="InterPro"/>
</dbReference>
<dbReference type="NCBIfam" id="TIGR01317">
    <property type="entry name" value="GOGAT_sm_gam"/>
    <property type="match status" value="1"/>
</dbReference>
<dbReference type="Gene3D" id="3.40.50.720">
    <property type="entry name" value="NAD(P)-binding Rossmann-like Domain"/>
    <property type="match status" value="1"/>
</dbReference>
<reference evidence="7" key="1">
    <citation type="submission" date="2020-09" db="EMBL/GenBank/DDBJ databases">
        <authorList>
            <person name="Kim M.K."/>
        </authorList>
    </citation>
    <scope>NUCLEOTIDE SEQUENCE</scope>
    <source>
        <strain evidence="7">BT702</strain>
    </source>
</reference>
<comment type="pathway">
    <text evidence="4">Amino-acid biosynthesis.</text>
</comment>
<feature type="domain" description="FAD/NAD(P)-binding" evidence="5">
    <location>
        <begin position="144"/>
        <end position="468"/>
    </location>
</feature>
<evidence type="ECO:0000256" key="4">
    <source>
        <dbReference type="ARBA" id="ARBA00029440"/>
    </source>
</evidence>
<organism evidence="7 8">
    <name type="scientific">Spirosoma profusum</name>
    <dbReference type="NCBI Taxonomy" id="2771354"/>
    <lineage>
        <taxon>Bacteria</taxon>
        <taxon>Pseudomonadati</taxon>
        <taxon>Bacteroidota</taxon>
        <taxon>Cytophagia</taxon>
        <taxon>Cytophagales</taxon>
        <taxon>Cytophagaceae</taxon>
        <taxon>Spirosoma</taxon>
    </lineage>
</organism>
<dbReference type="GO" id="GO:0006537">
    <property type="term" value="P:glutamate biosynthetic process"/>
    <property type="evidence" value="ECO:0007669"/>
    <property type="project" value="UniProtKB-KW"/>
</dbReference>
<dbReference type="InterPro" id="IPR006005">
    <property type="entry name" value="Glut_synth_ssu1"/>
</dbReference>
<dbReference type="RefSeq" id="WP_190891958.1">
    <property type="nucleotide sequence ID" value="NZ_JACWZY010000041.1"/>
</dbReference>
<keyword evidence="1" id="KW-0028">Amino-acid biosynthesis</keyword>
<dbReference type="EMBL" id="JACWZY010000041">
    <property type="protein sequence ID" value="MBD2704965.1"/>
    <property type="molecule type" value="Genomic_DNA"/>
</dbReference>
<dbReference type="InterPro" id="IPR051394">
    <property type="entry name" value="Glutamate_Synthase"/>
</dbReference>
<dbReference type="InterPro" id="IPR036188">
    <property type="entry name" value="FAD/NAD-bd_sf"/>
</dbReference>
<evidence type="ECO:0000256" key="2">
    <source>
        <dbReference type="ARBA" id="ARBA00023002"/>
    </source>
</evidence>
<dbReference type="PANTHER" id="PTHR43100">
    <property type="entry name" value="GLUTAMATE SYNTHASE [NADPH] SMALL CHAIN"/>
    <property type="match status" value="1"/>
</dbReference>
<dbReference type="Proteomes" id="UP000598820">
    <property type="component" value="Unassembled WGS sequence"/>
</dbReference>
<comment type="caution">
    <text evidence="7">The sequence shown here is derived from an EMBL/GenBank/DDBJ whole genome shotgun (WGS) entry which is preliminary data.</text>
</comment>
<dbReference type="Pfam" id="PF07992">
    <property type="entry name" value="Pyr_redox_2"/>
    <property type="match status" value="1"/>
</dbReference>
<dbReference type="PANTHER" id="PTHR43100:SF1">
    <property type="entry name" value="GLUTAMATE SYNTHASE [NADPH] SMALL CHAIN"/>
    <property type="match status" value="1"/>
</dbReference>
<keyword evidence="8" id="KW-1185">Reference proteome</keyword>
<evidence type="ECO:0000256" key="3">
    <source>
        <dbReference type="ARBA" id="ARBA00023164"/>
    </source>
</evidence>
<dbReference type="Gene3D" id="3.50.50.60">
    <property type="entry name" value="FAD/NAD(P)-binding domain"/>
    <property type="match status" value="1"/>
</dbReference>
<proteinExistence type="predicted"/>
<dbReference type="PRINTS" id="PR00419">
    <property type="entry name" value="ADXRDTASE"/>
</dbReference>
<name>A0A927GAB4_9BACT</name>
<dbReference type="AlphaFoldDB" id="A0A927GAB4"/>
<dbReference type="Gene3D" id="1.10.1060.10">
    <property type="entry name" value="Alpha-helical ferredoxin"/>
    <property type="match status" value="1"/>
</dbReference>
<accession>A0A927GAB4</accession>
<keyword evidence="3" id="KW-0314">Glutamate biosynthesis</keyword>